<evidence type="ECO:0000256" key="2">
    <source>
        <dbReference type="ARBA" id="ARBA00023268"/>
    </source>
</evidence>
<protein>
    <submittedName>
        <fullName evidence="4">SDR family NAD(P)-dependent oxidoreductase</fullName>
    </submittedName>
</protein>
<name>A0ABS6CUD7_9ACTN</name>
<dbReference type="CDD" id="cd08956">
    <property type="entry name" value="KR_3_FAS_SDR_x"/>
    <property type="match status" value="1"/>
</dbReference>
<sequence length="239" mass="24711">GARHLLLLSRRGDQAPGAPELTAELTALGAEAHWAACDAADRDALADVLTAIPDEHPLTAVIHTAGVLDDGVIASLTPDRMAHVLRPKVDAAWNLHELTQDADLSAFVLFSSAAGVFGGAGQGNYAAANAFLDALAQHRTAQGLPATSLAWGLWAESGGMAGDLDEAELDRLRRGGVAAITADQGQELFDLADTADEALLVPMPLDLAALRAQASAGMLPPLFRGLVRVPPRRAAQAAA</sequence>
<keyword evidence="2" id="KW-0511">Multifunctional enzyme</keyword>
<evidence type="ECO:0000259" key="3">
    <source>
        <dbReference type="SMART" id="SM00822"/>
    </source>
</evidence>
<evidence type="ECO:0000256" key="1">
    <source>
        <dbReference type="ARBA" id="ARBA00022679"/>
    </source>
</evidence>
<dbReference type="RefSeq" id="WP_216346948.1">
    <property type="nucleotide sequence ID" value="NZ_JAHLEM010000738.1"/>
</dbReference>
<proteinExistence type="predicted"/>
<accession>A0ABS6CUD7</accession>
<evidence type="ECO:0000313" key="5">
    <source>
        <dbReference type="Proteomes" id="UP000720508"/>
    </source>
</evidence>
<feature type="non-terminal residue" evidence="4">
    <location>
        <position position="239"/>
    </location>
</feature>
<comment type="caution">
    <text evidence="4">The sequence shown here is derived from an EMBL/GenBank/DDBJ whole genome shotgun (WGS) entry which is preliminary data.</text>
</comment>
<organism evidence="4 5">
    <name type="scientific">Streptomyces niphimycinicus</name>
    <dbReference type="NCBI Taxonomy" id="2842201"/>
    <lineage>
        <taxon>Bacteria</taxon>
        <taxon>Bacillati</taxon>
        <taxon>Actinomycetota</taxon>
        <taxon>Actinomycetes</taxon>
        <taxon>Kitasatosporales</taxon>
        <taxon>Streptomycetaceae</taxon>
        <taxon>Streptomyces</taxon>
    </lineage>
</organism>
<reference evidence="4 5" key="1">
    <citation type="submission" date="2021-06" db="EMBL/GenBank/DDBJ databases">
        <authorList>
            <person name="Pan X."/>
        </authorList>
    </citation>
    <scope>NUCLEOTIDE SEQUENCE [LARGE SCALE GENOMIC DNA]</scope>
    <source>
        <strain evidence="4 5">4503</strain>
    </source>
</reference>
<dbReference type="PANTHER" id="PTHR43775">
    <property type="entry name" value="FATTY ACID SYNTHASE"/>
    <property type="match status" value="1"/>
</dbReference>
<dbReference type="Pfam" id="PF08659">
    <property type="entry name" value="KR"/>
    <property type="match status" value="1"/>
</dbReference>
<keyword evidence="5" id="KW-1185">Reference proteome</keyword>
<dbReference type="Proteomes" id="UP000720508">
    <property type="component" value="Unassembled WGS sequence"/>
</dbReference>
<dbReference type="PANTHER" id="PTHR43775:SF51">
    <property type="entry name" value="INACTIVE PHENOLPHTHIOCEROL SYNTHESIS POLYKETIDE SYNTHASE TYPE I PKS1-RELATED"/>
    <property type="match status" value="1"/>
</dbReference>
<dbReference type="InterPro" id="IPR057326">
    <property type="entry name" value="KR_dom"/>
</dbReference>
<feature type="domain" description="Ketoreductase" evidence="3">
    <location>
        <begin position="1"/>
        <end position="157"/>
    </location>
</feature>
<dbReference type="SMART" id="SM00822">
    <property type="entry name" value="PKS_KR"/>
    <property type="match status" value="1"/>
</dbReference>
<feature type="non-terminal residue" evidence="4">
    <location>
        <position position="1"/>
    </location>
</feature>
<dbReference type="InterPro" id="IPR050091">
    <property type="entry name" value="PKS_NRPS_Biosynth_Enz"/>
</dbReference>
<dbReference type="InterPro" id="IPR013968">
    <property type="entry name" value="PKS_KR"/>
</dbReference>
<keyword evidence="1" id="KW-0808">Transferase</keyword>
<gene>
    <name evidence="4" type="ORF">KN815_41465</name>
</gene>
<evidence type="ECO:0000313" key="4">
    <source>
        <dbReference type="EMBL" id="MBU3870285.1"/>
    </source>
</evidence>
<dbReference type="EMBL" id="JAHLEM010000738">
    <property type="protein sequence ID" value="MBU3870285.1"/>
    <property type="molecule type" value="Genomic_DNA"/>
</dbReference>